<dbReference type="InterPro" id="IPR023393">
    <property type="entry name" value="START-like_dom_sf"/>
</dbReference>
<evidence type="ECO:0000313" key="4">
    <source>
        <dbReference type="Proteomes" id="UP000533017"/>
    </source>
</evidence>
<dbReference type="Gene3D" id="3.30.530.20">
    <property type="match status" value="1"/>
</dbReference>
<dbReference type="SUPFAM" id="SSF55961">
    <property type="entry name" value="Bet v1-like"/>
    <property type="match status" value="1"/>
</dbReference>
<protein>
    <submittedName>
        <fullName evidence="2">Carbon monoxide dehydrogenase subunit G</fullName>
    </submittedName>
</protein>
<dbReference type="Proteomes" id="UP000199052">
    <property type="component" value="Unassembled WGS sequence"/>
</dbReference>
<dbReference type="InterPro" id="IPR019587">
    <property type="entry name" value="Polyketide_cyclase/dehydratase"/>
</dbReference>
<accession>A0A1I2Z3C8</accession>
<evidence type="ECO:0000313" key="3">
    <source>
        <dbReference type="Proteomes" id="UP000199052"/>
    </source>
</evidence>
<organism evidence="2 3">
    <name type="scientific">Actinopolymorpha cephalotaxi</name>
    <dbReference type="NCBI Taxonomy" id="504797"/>
    <lineage>
        <taxon>Bacteria</taxon>
        <taxon>Bacillati</taxon>
        <taxon>Actinomycetota</taxon>
        <taxon>Actinomycetes</taxon>
        <taxon>Propionibacteriales</taxon>
        <taxon>Actinopolymorphaceae</taxon>
        <taxon>Actinopolymorpha</taxon>
    </lineage>
</organism>
<sequence>MEFSNTVRIERRPEDVFAFLSHFENLPRWNYALDRTERVGTGPVGVGAQYVQARTVPRSAVERFEVVEHRPDRAVAIRGLLGPFDTTSSYRLEPVGEATLLTNSMRLERPGILPLATLAGPRVRSAVAENLRVLKELLELGADRSST</sequence>
<dbReference type="EMBL" id="JACBZA010000001">
    <property type="protein sequence ID" value="NYH81837.1"/>
    <property type="molecule type" value="Genomic_DNA"/>
</dbReference>
<dbReference type="AlphaFoldDB" id="A0A1I2Z3C8"/>
<dbReference type="STRING" id="504797.SAMN05421678_115156"/>
<name>A0A1I2Z3C8_9ACTN</name>
<evidence type="ECO:0000313" key="2">
    <source>
        <dbReference type="EMBL" id="SFH32304.1"/>
    </source>
</evidence>
<keyword evidence="4" id="KW-1185">Reference proteome</keyword>
<gene>
    <name evidence="1" type="ORF">FHR37_000688</name>
    <name evidence="2" type="ORF">SAMN05421678_115156</name>
</gene>
<dbReference type="EMBL" id="FOOI01000015">
    <property type="protein sequence ID" value="SFH32304.1"/>
    <property type="molecule type" value="Genomic_DNA"/>
</dbReference>
<evidence type="ECO:0000313" key="1">
    <source>
        <dbReference type="EMBL" id="NYH81837.1"/>
    </source>
</evidence>
<dbReference type="Proteomes" id="UP000533017">
    <property type="component" value="Unassembled WGS sequence"/>
</dbReference>
<reference evidence="2 3" key="1">
    <citation type="submission" date="2016-10" db="EMBL/GenBank/DDBJ databases">
        <authorList>
            <person name="de Groot N.N."/>
        </authorList>
    </citation>
    <scope>NUCLEOTIDE SEQUENCE [LARGE SCALE GENOMIC DNA]</scope>
    <source>
        <strain evidence="2 3">CPCC 202808</strain>
    </source>
</reference>
<proteinExistence type="predicted"/>
<dbReference type="Pfam" id="PF10604">
    <property type="entry name" value="Polyketide_cyc2"/>
    <property type="match status" value="1"/>
</dbReference>
<reference evidence="1 4" key="2">
    <citation type="submission" date="2020-07" db="EMBL/GenBank/DDBJ databases">
        <title>Sequencing the genomes of 1000 actinobacteria strains.</title>
        <authorList>
            <person name="Klenk H.-P."/>
        </authorList>
    </citation>
    <scope>NUCLEOTIDE SEQUENCE [LARGE SCALE GENOMIC DNA]</scope>
    <source>
        <strain evidence="1 4">DSM 45117</strain>
    </source>
</reference>
<dbReference type="RefSeq" id="WP_175542722.1">
    <property type="nucleotide sequence ID" value="NZ_FOOI01000015.1"/>
</dbReference>